<evidence type="ECO:0008006" key="10">
    <source>
        <dbReference type="Google" id="ProtNLM"/>
    </source>
</evidence>
<keyword evidence="2" id="KW-0507">mRNA processing</keyword>
<dbReference type="Proteomes" id="UP000593567">
    <property type="component" value="Unassembled WGS sequence"/>
</dbReference>
<feature type="compositionally biased region" description="Basic and acidic residues" evidence="7">
    <location>
        <begin position="182"/>
        <end position="197"/>
    </location>
</feature>
<proteinExistence type="inferred from homology"/>
<dbReference type="GO" id="GO:0071004">
    <property type="term" value="C:U2-type prespliceosome"/>
    <property type="evidence" value="ECO:0007669"/>
    <property type="project" value="TreeGrafter"/>
</dbReference>
<evidence type="ECO:0000256" key="4">
    <source>
        <dbReference type="ARBA" id="ARBA00023187"/>
    </source>
</evidence>
<organism evidence="8 9">
    <name type="scientific">Bugula neritina</name>
    <name type="common">Brown bryozoan</name>
    <name type="synonym">Sertularia neritina</name>
    <dbReference type="NCBI Taxonomy" id="10212"/>
    <lineage>
        <taxon>Eukaryota</taxon>
        <taxon>Metazoa</taxon>
        <taxon>Spiralia</taxon>
        <taxon>Lophotrochozoa</taxon>
        <taxon>Bryozoa</taxon>
        <taxon>Gymnolaemata</taxon>
        <taxon>Cheilostomatida</taxon>
        <taxon>Flustrina</taxon>
        <taxon>Buguloidea</taxon>
        <taxon>Bugulidae</taxon>
        <taxon>Bugula</taxon>
    </lineage>
</organism>
<keyword evidence="3" id="KW-0677">Repeat</keyword>
<dbReference type="InterPro" id="IPR011990">
    <property type="entry name" value="TPR-like_helical_dom_sf"/>
</dbReference>
<dbReference type="GO" id="GO:0000243">
    <property type="term" value="C:commitment complex"/>
    <property type="evidence" value="ECO:0007669"/>
    <property type="project" value="TreeGrafter"/>
</dbReference>
<evidence type="ECO:0000256" key="6">
    <source>
        <dbReference type="ARBA" id="ARBA00038019"/>
    </source>
</evidence>
<feature type="compositionally biased region" description="Low complexity" evidence="7">
    <location>
        <begin position="161"/>
        <end position="174"/>
    </location>
</feature>
<dbReference type="AlphaFoldDB" id="A0A7J7KKA1"/>
<evidence type="ECO:0000313" key="8">
    <source>
        <dbReference type="EMBL" id="KAF6038687.1"/>
    </source>
</evidence>
<evidence type="ECO:0000256" key="5">
    <source>
        <dbReference type="ARBA" id="ARBA00023242"/>
    </source>
</evidence>
<protein>
    <recommendedName>
        <fullName evidence="10">SART3</fullName>
    </recommendedName>
</protein>
<dbReference type="SUPFAM" id="SSF48452">
    <property type="entry name" value="TPR-like"/>
    <property type="match status" value="1"/>
</dbReference>
<comment type="similarity">
    <text evidence="6">Belongs to the PRP39 family.</text>
</comment>
<dbReference type="GO" id="GO:0030627">
    <property type="term" value="F:pre-mRNA 5'-splice site binding"/>
    <property type="evidence" value="ECO:0007669"/>
    <property type="project" value="TreeGrafter"/>
</dbReference>
<evidence type="ECO:0000256" key="3">
    <source>
        <dbReference type="ARBA" id="ARBA00022737"/>
    </source>
</evidence>
<evidence type="ECO:0000313" key="9">
    <source>
        <dbReference type="Proteomes" id="UP000593567"/>
    </source>
</evidence>
<dbReference type="Pfam" id="PF23240">
    <property type="entry name" value="HAT_PRP39_N"/>
    <property type="match status" value="1"/>
</dbReference>
<dbReference type="OrthoDB" id="10265668at2759"/>
<dbReference type="EMBL" id="VXIV02000377">
    <property type="protein sequence ID" value="KAF6038687.1"/>
    <property type="molecule type" value="Genomic_DNA"/>
</dbReference>
<sequence>MLFVVNSGRVSLYSRRLFSVIQVYEEAVVAVGLSIDVWAAFLELYIATEKPSEEIRALFERAINTCGLEFKSDRIWDMYIDWEVKNNQLLNITQIYRRLLAIPTKNYTIHYENAKEHVEKHELWEILSPEDMKALRVRANASLTSNTEGEGEEEDKDAPPGTAGDEVTTTAVDTTAEDDVDSDPRELAMEHGLGRAV</sequence>
<keyword evidence="4" id="KW-0508">mRNA splicing</keyword>
<dbReference type="Gene3D" id="1.25.40.10">
    <property type="entry name" value="Tetratricopeptide repeat domain"/>
    <property type="match status" value="1"/>
</dbReference>
<keyword evidence="9" id="KW-1185">Reference proteome</keyword>
<evidence type="ECO:0000256" key="2">
    <source>
        <dbReference type="ARBA" id="ARBA00022664"/>
    </source>
</evidence>
<name>A0A7J7KKA1_BUGNE</name>
<comment type="caution">
    <text evidence="8">The sequence shown here is derived from an EMBL/GenBank/DDBJ whole genome shotgun (WGS) entry which is preliminary data.</text>
</comment>
<dbReference type="InterPro" id="IPR003107">
    <property type="entry name" value="HAT"/>
</dbReference>
<dbReference type="PANTHER" id="PTHR17204">
    <property type="entry name" value="PRE-MRNA PROCESSING PROTEIN PRP39-RELATED"/>
    <property type="match status" value="1"/>
</dbReference>
<feature type="region of interest" description="Disordered" evidence="7">
    <location>
        <begin position="142"/>
        <end position="197"/>
    </location>
</feature>
<accession>A0A7J7KKA1</accession>
<comment type="subcellular location">
    <subcellularLocation>
        <location evidence="1">Nucleus</location>
    </subcellularLocation>
</comment>
<dbReference type="GO" id="GO:0000395">
    <property type="term" value="P:mRNA 5'-splice site recognition"/>
    <property type="evidence" value="ECO:0007669"/>
    <property type="project" value="TreeGrafter"/>
</dbReference>
<keyword evidence="5" id="KW-0539">Nucleus</keyword>
<evidence type="ECO:0000256" key="7">
    <source>
        <dbReference type="SAM" id="MobiDB-lite"/>
    </source>
</evidence>
<evidence type="ECO:0000256" key="1">
    <source>
        <dbReference type="ARBA" id="ARBA00004123"/>
    </source>
</evidence>
<dbReference type="GO" id="GO:0005685">
    <property type="term" value="C:U1 snRNP"/>
    <property type="evidence" value="ECO:0007669"/>
    <property type="project" value="TreeGrafter"/>
</dbReference>
<gene>
    <name evidence="8" type="ORF">EB796_003016</name>
</gene>
<dbReference type="PANTHER" id="PTHR17204:SF5">
    <property type="entry name" value="PRE-MRNA-PROCESSING FACTOR 39"/>
    <property type="match status" value="1"/>
</dbReference>
<dbReference type="SMART" id="SM00386">
    <property type="entry name" value="HAT"/>
    <property type="match status" value="2"/>
</dbReference>
<reference evidence="8" key="1">
    <citation type="submission" date="2020-06" db="EMBL/GenBank/DDBJ databases">
        <title>Draft genome of Bugula neritina, a colonial animal packing powerful symbionts and potential medicines.</title>
        <authorList>
            <person name="Rayko M."/>
        </authorList>
    </citation>
    <scope>NUCLEOTIDE SEQUENCE [LARGE SCALE GENOMIC DNA]</scope>
    <source>
        <strain evidence="8">Kwan_BN1</strain>
    </source>
</reference>